<evidence type="ECO:0000313" key="1">
    <source>
        <dbReference type="EMBL" id="MBB3967025.1"/>
    </source>
</evidence>
<organism evidence="1 2">
    <name type="scientific">Rhizobium metallidurans</name>
    <dbReference type="NCBI Taxonomy" id="1265931"/>
    <lineage>
        <taxon>Bacteria</taxon>
        <taxon>Pseudomonadati</taxon>
        <taxon>Pseudomonadota</taxon>
        <taxon>Alphaproteobacteria</taxon>
        <taxon>Hyphomicrobiales</taxon>
        <taxon>Rhizobiaceae</taxon>
        <taxon>Rhizobium/Agrobacterium group</taxon>
        <taxon>Rhizobium</taxon>
    </lineage>
</organism>
<proteinExistence type="predicted"/>
<reference evidence="1 2" key="1">
    <citation type="submission" date="2020-08" db="EMBL/GenBank/DDBJ databases">
        <title>Genomic Encyclopedia of Type Strains, Phase IV (KMG-IV): sequencing the most valuable type-strain genomes for metagenomic binning, comparative biology and taxonomic classification.</title>
        <authorList>
            <person name="Goeker M."/>
        </authorList>
    </citation>
    <scope>NUCLEOTIDE SEQUENCE [LARGE SCALE GENOMIC DNA]</scope>
    <source>
        <strain evidence="1 2">DSM 26575</strain>
    </source>
</reference>
<evidence type="ECO:0000313" key="2">
    <source>
        <dbReference type="Proteomes" id="UP000582090"/>
    </source>
</evidence>
<accession>A0A7W6D0I0</accession>
<sequence length="62" mass="6566">MSVRDIADLLGIARSTVQDGIGRAATAALSWLLPADLTDDVLKGKLFSRQGTTQGVRRLPDG</sequence>
<protein>
    <submittedName>
        <fullName evidence="1">Transposase</fullName>
    </submittedName>
</protein>
<comment type="caution">
    <text evidence="1">The sequence shown here is derived from an EMBL/GenBank/DDBJ whole genome shotgun (WGS) entry which is preliminary data.</text>
</comment>
<name>A0A7W6D0I0_9HYPH</name>
<keyword evidence="2" id="KW-1185">Reference proteome</keyword>
<dbReference type="RefSeq" id="WP_162735831.1">
    <property type="nucleotide sequence ID" value="NZ_JACIDW010000029.1"/>
</dbReference>
<gene>
    <name evidence="1" type="ORF">GGQ67_004718</name>
</gene>
<dbReference type="Proteomes" id="UP000582090">
    <property type="component" value="Unassembled WGS sequence"/>
</dbReference>
<dbReference type="AlphaFoldDB" id="A0A7W6D0I0"/>
<dbReference type="EMBL" id="JACIDW010000029">
    <property type="protein sequence ID" value="MBB3967025.1"/>
    <property type="molecule type" value="Genomic_DNA"/>
</dbReference>